<dbReference type="Pfam" id="PF07681">
    <property type="entry name" value="DoxX"/>
    <property type="match status" value="1"/>
</dbReference>
<dbReference type="AlphaFoldDB" id="A0A538SW63"/>
<evidence type="ECO:0000313" key="8">
    <source>
        <dbReference type="EMBL" id="TMQ55633.1"/>
    </source>
</evidence>
<feature type="transmembrane region" description="Helical" evidence="7">
    <location>
        <begin position="85"/>
        <end position="101"/>
    </location>
</feature>
<evidence type="ECO:0000313" key="9">
    <source>
        <dbReference type="Proteomes" id="UP000319829"/>
    </source>
</evidence>
<dbReference type="InterPro" id="IPR051907">
    <property type="entry name" value="DoxX-like_oxidoreductase"/>
</dbReference>
<dbReference type="PANTHER" id="PTHR33452">
    <property type="entry name" value="OXIDOREDUCTASE CATD-RELATED"/>
    <property type="match status" value="1"/>
</dbReference>
<evidence type="ECO:0000256" key="7">
    <source>
        <dbReference type="SAM" id="Phobius"/>
    </source>
</evidence>
<keyword evidence="6 7" id="KW-0472">Membrane</keyword>
<evidence type="ECO:0000256" key="2">
    <source>
        <dbReference type="ARBA" id="ARBA00006679"/>
    </source>
</evidence>
<comment type="subcellular location">
    <subcellularLocation>
        <location evidence="1">Cell membrane</location>
        <topology evidence="1">Multi-pass membrane protein</topology>
    </subcellularLocation>
</comment>
<keyword evidence="3" id="KW-1003">Cell membrane</keyword>
<comment type="similarity">
    <text evidence="2">Belongs to the DoxX family.</text>
</comment>
<evidence type="ECO:0000256" key="3">
    <source>
        <dbReference type="ARBA" id="ARBA00022475"/>
    </source>
</evidence>
<evidence type="ECO:0000256" key="5">
    <source>
        <dbReference type="ARBA" id="ARBA00022989"/>
    </source>
</evidence>
<proteinExistence type="inferred from homology"/>
<feature type="transmembrane region" description="Helical" evidence="7">
    <location>
        <begin position="12"/>
        <end position="34"/>
    </location>
</feature>
<dbReference type="PANTHER" id="PTHR33452:SF4">
    <property type="entry name" value="BLL4328 PROTEIN"/>
    <property type="match status" value="1"/>
</dbReference>
<organism evidence="8 9">
    <name type="scientific">Eiseniibacteriota bacterium</name>
    <dbReference type="NCBI Taxonomy" id="2212470"/>
    <lineage>
        <taxon>Bacteria</taxon>
        <taxon>Candidatus Eiseniibacteriota</taxon>
    </lineage>
</organism>
<accession>A0A538SW63</accession>
<feature type="transmembrane region" description="Helical" evidence="7">
    <location>
        <begin position="107"/>
        <end position="127"/>
    </location>
</feature>
<sequence length="136" mass="15050">MNEHVRGRFSDWALTLLRIVAGFLFWCHGAQKILGWFAEPGAQKMAFAFPELPWFAGMLELVGGALIAVGILTRPVAFLVSGEMAVAYFMAHAPHGFWPIMNHGELAVLYCFVFLFLAAHGGGPYALGARWRRGVR</sequence>
<dbReference type="EMBL" id="VBOU01000017">
    <property type="protein sequence ID" value="TMQ55633.1"/>
    <property type="molecule type" value="Genomic_DNA"/>
</dbReference>
<gene>
    <name evidence="8" type="ORF">E6K74_02675</name>
</gene>
<dbReference type="InterPro" id="IPR032808">
    <property type="entry name" value="DoxX"/>
</dbReference>
<evidence type="ECO:0000256" key="6">
    <source>
        <dbReference type="ARBA" id="ARBA00023136"/>
    </source>
</evidence>
<protein>
    <submittedName>
        <fullName evidence="8">DoxX family protein</fullName>
    </submittedName>
</protein>
<name>A0A538SW63_UNCEI</name>
<feature type="transmembrane region" description="Helical" evidence="7">
    <location>
        <begin position="54"/>
        <end position="73"/>
    </location>
</feature>
<evidence type="ECO:0000256" key="4">
    <source>
        <dbReference type="ARBA" id="ARBA00022692"/>
    </source>
</evidence>
<comment type="caution">
    <text evidence="8">The sequence shown here is derived from an EMBL/GenBank/DDBJ whole genome shotgun (WGS) entry which is preliminary data.</text>
</comment>
<evidence type="ECO:0000256" key="1">
    <source>
        <dbReference type="ARBA" id="ARBA00004651"/>
    </source>
</evidence>
<keyword evidence="4 7" id="KW-0812">Transmembrane</keyword>
<dbReference type="GO" id="GO:0005886">
    <property type="term" value="C:plasma membrane"/>
    <property type="evidence" value="ECO:0007669"/>
    <property type="project" value="UniProtKB-SubCell"/>
</dbReference>
<dbReference type="Proteomes" id="UP000319829">
    <property type="component" value="Unassembled WGS sequence"/>
</dbReference>
<reference evidence="8 9" key="1">
    <citation type="journal article" date="2019" name="Nat. Microbiol.">
        <title>Mediterranean grassland soil C-N compound turnover is dependent on rainfall and depth, and is mediated by genomically divergent microorganisms.</title>
        <authorList>
            <person name="Diamond S."/>
            <person name="Andeer P.F."/>
            <person name="Li Z."/>
            <person name="Crits-Christoph A."/>
            <person name="Burstein D."/>
            <person name="Anantharaman K."/>
            <person name="Lane K.R."/>
            <person name="Thomas B.C."/>
            <person name="Pan C."/>
            <person name="Northen T.R."/>
            <person name="Banfield J.F."/>
        </authorList>
    </citation>
    <scope>NUCLEOTIDE SEQUENCE [LARGE SCALE GENOMIC DNA]</scope>
    <source>
        <strain evidence="8">WS_4</strain>
    </source>
</reference>
<keyword evidence="5 7" id="KW-1133">Transmembrane helix</keyword>